<keyword evidence="1 3" id="KW-0378">Hydrolase</keyword>
<dbReference type="InterPro" id="IPR004302">
    <property type="entry name" value="Cellulose/chitin-bd_N"/>
</dbReference>
<keyword evidence="2 3" id="KW-0326">Glycosidase</keyword>
<evidence type="ECO:0000256" key="4">
    <source>
        <dbReference type="SAM" id="SignalP"/>
    </source>
</evidence>
<dbReference type="EMBL" id="JABMIG020000065">
    <property type="protein sequence ID" value="KAL3796132.1"/>
    <property type="molecule type" value="Genomic_DNA"/>
</dbReference>
<dbReference type="InterPro" id="IPR017853">
    <property type="entry name" value="GH"/>
</dbReference>
<organism evidence="6 7">
    <name type="scientific">Cyclotella cryptica</name>
    <dbReference type="NCBI Taxonomy" id="29204"/>
    <lineage>
        <taxon>Eukaryota</taxon>
        <taxon>Sar</taxon>
        <taxon>Stramenopiles</taxon>
        <taxon>Ochrophyta</taxon>
        <taxon>Bacillariophyta</taxon>
        <taxon>Coscinodiscophyceae</taxon>
        <taxon>Thalassiosirophycidae</taxon>
        <taxon>Stephanodiscales</taxon>
        <taxon>Stephanodiscaceae</taxon>
        <taxon>Cyclotella</taxon>
    </lineage>
</organism>
<dbReference type="Pfam" id="PF00704">
    <property type="entry name" value="Glyco_hydro_18"/>
    <property type="match status" value="1"/>
</dbReference>
<dbReference type="Gene3D" id="3.20.20.80">
    <property type="entry name" value="Glycosidases"/>
    <property type="match status" value="1"/>
</dbReference>
<reference evidence="6 7" key="1">
    <citation type="journal article" date="2020" name="G3 (Bethesda)">
        <title>Improved Reference Genome for Cyclotella cryptica CCMP332, a Model for Cell Wall Morphogenesis, Salinity Adaptation, and Lipid Production in Diatoms (Bacillariophyta).</title>
        <authorList>
            <person name="Roberts W.R."/>
            <person name="Downey K.M."/>
            <person name="Ruck E.C."/>
            <person name="Traller J.C."/>
            <person name="Alverson A.J."/>
        </authorList>
    </citation>
    <scope>NUCLEOTIDE SEQUENCE [LARGE SCALE GENOMIC DNA]</scope>
    <source>
        <strain evidence="6 7">CCMP332</strain>
    </source>
</reference>
<evidence type="ECO:0000313" key="7">
    <source>
        <dbReference type="Proteomes" id="UP001516023"/>
    </source>
</evidence>
<dbReference type="Proteomes" id="UP001516023">
    <property type="component" value="Unassembled WGS sequence"/>
</dbReference>
<evidence type="ECO:0000259" key="5">
    <source>
        <dbReference type="PROSITE" id="PS51910"/>
    </source>
</evidence>
<dbReference type="SMART" id="SM00636">
    <property type="entry name" value="Glyco_18"/>
    <property type="match status" value="1"/>
</dbReference>
<sequence>MMMRLSILCLLFLLKTNETSAHGFLTTPRSRNLVAYEDRVYYPQTENDPLPEDCPSYLNRGGVLARCGMVEQRNYDLPLNALGQPLRPNPQQVYTESSLINITITLTAHHKGHFVFSACPIANTTTSPTQECFDAHPLNFVEDLLYGAPVDTNHPSRVYVAPSTIANRVNSNREEFIDAMLFQYTLQLPQGLVGDLVLLQWYYVASNSGCIHEGYESYPFPRAWIGSSSDQEENGEPSAWEEKWSVGTGLKSCDEVLSEDGDGIPEQFWNCAEITIQPKLEPLASNLAAQLIPSNRHSKTIIGYYASWQWYDRDKLASPTNMDFSKISRVNFGFFQTDEAGNIWGTDSWADPNLLFGPYNWNPSPNETEYCSWDTPTEKVCKTHFYEEGLIHLVHAAGAEIYPSLGGWSLSDPFPAMSANQESRLNFANKCIQLVEEYDFDGIDVDWEYPGYTDHSGTPEDTQSYNLLLQILREKLDELGARNNRFYGLAAALPCGPANIKNIDIETAVKYLTELNLMTYDFFGAWSPTTGVNAPLYDQDWGGKDSKDLSVDGCVRNWINGGGSPSAINIGLPFYGRSFLKAKGLNENHEGNDKNNWFWDDGSPQL</sequence>
<dbReference type="InterPro" id="IPR001223">
    <property type="entry name" value="Glyco_hydro18_cat"/>
</dbReference>
<evidence type="ECO:0000256" key="2">
    <source>
        <dbReference type="ARBA" id="ARBA00023295"/>
    </source>
</evidence>
<keyword evidence="7" id="KW-1185">Reference proteome</keyword>
<dbReference type="PROSITE" id="PS01095">
    <property type="entry name" value="GH18_1"/>
    <property type="match status" value="1"/>
</dbReference>
<proteinExistence type="predicted"/>
<dbReference type="PROSITE" id="PS51910">
    <property type="entry name" value="GH18_2"/>
    <property type="match status" value="1"/>
</dbReference>
<gene>
    <name evidence="6" type="ORF">HJC23_000635</name>
</gene>
<accession>A0ABD3Q7U3</accession>
<feature type="domain" description="GH18" evidence="5">
    <location>
        <begin position="299"/>
        <end position="606"/>
    </location>
</feature>
<dbReference type="Pfam" id="PF03067">
    <property type="entry name" value="LPMO_10"/>
    <property type="match status" value="1"/>
</dbReference>
<name>A0ABD3Q7U3_9STRA</name>
<dbReference type="AlphaFoldDB" id="A0ABD3Q7U3"/>
<protein>
    <recommendedName>
        <fullName evidence="5">GH18 domain-containing protein</fullName>
    </recommendedName>
</protein>
<evidence type="ECO:0000313" key="6">
    <source>
        <dbReference type="EMBL" id="KAL3796132.1"/>
    </source>
</evidence>
<dbReference type="InterPro" id="IPR001579">
    <property type="entry name" value="Glyco_hydro_18_chit_AS"/>
</dbReference>
<feature type="chain" id="PRO_5044856607" description="GH18 domain-containing protein" evidence="4">
    <location>
        <begin position="22"/>
        <end position="606"/>
    </location>
</feature>
<dbReference type="PANTHER" id="PTHR11177:SF317">
    <property type="entry name" value="CHITINASE 12-RELATED"/>
    <property type="match status" value="1"/>
</dbReference>
<feature type="signal peptide" evidence="4">
    <location>
        <begin position="1"/>
        <end position="21"/>
    </location>
</feature>
<dbReference type="InterPro" id="IPR050314">
    <property type="entry name" value="Glycosyl_Hydrlase_18"/>
</dbReference>
<dbReference type="InterPro" id="IPR011583">
    <property type="entry name" value="Chitinase_II/V-like_cat"/>
</dbReference>
<dbReference type="GO" id="GO:0016798">
    <property type="term" value="F:hydrolase activity, acting on glycosyl bonds"/>
    <property type="evidence" value="ECO:0007669"/>
    <property type="project" value="UniProtKB-KW"/>
</dbReference>
<dbReference type="PANTHER" id="PTHR11177">
    <property type="entry name" value="CHITINASE"/>
    <property type="match status" value="1"/>
</dbReference>
<dbReference type="SUPFAM" id="SSF51445">
    <property type="entry name" value="(Trans)glycosidases"/>
    <property type="match status" value="1"/>
</dbReference>
<comment type="caution">
    <text evidence="6">The sequence shown here is derived from an EMBL/GenBank/DDBJ whole genome shotgun (WGS) entry which is preliminary data.</text>
</comment>
<evidence type="ECO:0000256" key="1">
    <source>
        <dbReference type="ARBA" id="ARBA00022801"/>
    </source>
</evidence>
<keyword evidence="4" id="KW-0732">Signal</keyword>
<evidence type="ECO:0000256" key="3">
    <source>
        <dbReference type="RuleBase" id="RU000489"/>
    </source>
</evidence>